<gene>
    <name evidence="1" type="ORF">CEN44_19725</name>
</gene>
<keyword evidence="2" id="KW-1185">Reference proteome</keyword>
<accession>A0A2N6JZ69</accession>
<dbReference type="InterPro" id="IPR025444">
    <property type="entry name" value="Monooxy_af470"/>
</dbReference>
<dbReference type="Pfam" id="PF13826">
    <property type="entry name" value="Monooxy_af470-like"/>
    <property type="match status" value="1"/>
</dbReference>
<organism evidence="1 2">
    <name type="scientific">Fischerella muscicola CCMEE 5323</name>
    <dbReference type="NCBI Taxonomy" id="2019572"/>
    <lineage>
        <taxon>Bacteria</taxon>
        <taxon>Bacillati</taxon>
        <taxon>Cyanobacteriota</taxon>
        <taxon>Cyanophyceae</taxon>
        <taxon>Nostocales</taxon>
        <taxon>Hapalosiphonaceae</taxon>
        <taxon>Fischerella</taxon>
    </lineage>
</organism>
<sequence length="133" mass="15526">MAGAKHYSIYQIDLPEHPEAVVFVNGFLARDRAGFFWMWKNLLWIKNVTTEATGCVQVKAGICGPNEVMMVSYWRSEQDLKQFFQGEPHRQMMQFVMKHPISLCLYNETYRPKHSGKYSHEPQGMAMLYPNYA</sequence>
<proteinExistence type="predicted"/>
<reference evidence="1 2" key="1">
    <citation type="submission" date="2017-08" db="EMBL/GenBank/DDBJ databases">
        <title>Genomes of Fischerella (Mastigocladus) sp. strains.</title>
        <authorList>
            <person name="Miller S.R."/>
        </authorList>
    </citation>
    <scope>NUCLEOTIDE SEQUENCE [LARGE SCALE GENOMIC DNA]</scope>
    <source>
        <strain evidence="1 2">CCMEE 5323</strain>
    </source>
</reference>
<name>A0A2N6JZ69_FISMU</name>
<dbReference type="AlphaFoldDB" id="A0A2N6JZ69"/>
<dbReference type="EMBL" id="NRQW01000451">
    <property type="protein sequence ID" value="PLZ86616.1"/>
    <property type="molecule type" value="Genomic_DNA"/>
</dbReference>
<protein>
    <submittedName>
        <fullName evidence="1">DUF4188 domain-containing protein</fullName>
    </submittedName>
</protein>
<comment type="caution">
    <text evidence="1">The sequence shown here is derived from an EMBL/GenBank/DDBJ whole genome shotgun (WGS) entry which is preliminary data.</text>
</comment>
<dbReference type="InterPro" id="IPR011008">
    <property type="entry name" value="Dimeric_a/b-barrel"/>
</dbReference>
<dbReference type="Proteomes" id="UP000235036">
    <property type="component" value="Unassembled WGS sequence"/>
</dbReference>
<dbReference type="RefSeq" id="WP_016867470.1">
    <property type="nucleotide sequence ID" value="NZ_CAWNVR010000571.1"/>
</dbReference>
<dbReference type="SUPFAM" id="SSF54909">
    <property type="entry name" value="Dimeric alpha+beta barrel"/>
    <property type="match status" value="1"/>
</dbReference>
<evidence type="ECO:0000313" key="1">
    <source>
        <dbReference type="EMBL" id="PLZ86616.1"/>
    </source>
</evidence>
<evidence type="ECO:0000313" key="2">
    <source>
        <dbReference type="Proteomes" id="UP000235036"/>
    </source>
</evidence>